<dbReference type="GO" id="GO:0004467">
    <property type="term" value="F:long-chain fatty acid-CoA ligase activity"/>
    <property type="evidence" value="ECO:0007669"/>
    <property type="project" value="UniProtKB-EC"/>
</dbReference>
<keyword evidence="2" id="KW-0276">Fatty acid metabolism</keyword>
<dbReference type="Gene3D" id="3.40.50.12780">
    <property type="entry name" value="N-terminal domain of ligase-like"/>
    <property type="match status" value="1"/>
</dbReference>
<evidence type="ECO:0000259" key="5">
    <source>
        <dbReference type="Pfam" id="PF00501"/>
    </source>
</evidence>
<dbReference type="EMBL" id="KV460571">
    <property type="protein sequence ID" value="OCA16719.1"/>
    <property type="molecule type" value="Genomic_DNA"/>
</dbReference>
<protein>
    <recommendedName>
        <fullName evidence="3">long-chain-fatty-acid--CoA ligase</fullName>
        <ecNumber evidence="3">6.2.1.3</ecNumber>
    </recommendedName>
</protein>
<gene>
    <name evidence="6" type="ORF">XENTR_v90027970mg</name>
</gene>
<evidence type="ECO:0000313" key="6">
    <source>
        <dbReference type="EMBL" id="OCA16719.1"/>
    </source>
</evidence>
<feature type="region of interest" description="Disordered" evidence="4">
    <location>
        <begin position="473"/>
        <end position="530"/>
    </location>
</feature>
<dbReference type="SUPFAM" id="SSF56801">
    <property type="entry name" value="Acetyl-CoA synthetase-like"/>
    <property type="match status" value="1"/>
</dbReference>
<dbReference type="InterPro" id="IPR042099">
    <property type="entry name" value="ANL_N_sf"/>
</dbReference>
<feature type="compositionally biased region" description="Basic and acidic residues" evidence="4">
    <location>
        <begin position="145"/>
        <end position="157"/>
    </location>
</feature>
<evidence type="ECO:0000256" key="1">
    <source>
        <dbReference type="ARBA" id="ARBA00022598"/>
    </source>
</evidence>
<dbReference type="Pfam" id="PF00501">
    <property type="entry name" value="AMP-binding"/>
    <property type="match status" value="1"/>
</dbReference>
<evidence type="ECO:0000256" key="4">
    <source>
        <dbReference type="SAM" id="MobiDB-lite"/>
    </source>
</evidence>
<evidence type="ECO:0000256" key="3">
    <source>
        <dbReference type="ARBA" id="ARBA00026121"/>
    </source>
</evidence>
<dbReference type="PANTHER" id="PTHR43272">
    <property type="entry name" value="LONG-CHAIN-FATTY-ACID--COA LIGASE"/>
    <property type="match status" value="1"/>
</dbReference>
<keyword evidence="2" id="KW-0443">Lipid metabolism</keyword>
<dbReference type="eggNOG" id="KOG1256">
    <property type="taxonomic scope" value="Eukaryota"/>
</dbReference>
<organism evidence="6">
    <name type="scientific">Xenopus tropicalis</name>
    <name type="common">Western clawed frog</name>
    <name type="synonym">Silurana tropicalis</name>
    <dbReference type="NCBI Taxonomy" id="8364"/>
    <lineage>
        <taxon>Eukaryota</taxon>
        <taxon>Metazoa</taxon>
        <taxon>Chordata</taxon>
        <taxon>Craniata</taxon>
        <taxon>Vertebrata</taxon>
        <taxon>Euteleostomi</taxon>
        <taxon>Amphibia</taxon>
        <taxon>Batrachia</taxon>
        <taxon>Anura</taxon>
        <taxon>Pipoidea</taxon>
        <taxon>Pipidae</taxon>
        <taxon>Xenopodinae</taxon>
        <taxon>Xenopus</taxon>
        <taxon>Silurana</taxon>
    </lineage>
</organism>
<proteinExistence type="predicted"/>
<keyword evidence="1" id="KW-0436">Ligase</keyword>
<feature type="region of interest" description="Disordered" evidence="4">
    <location>
        <begin position="142"/>
        <end position="161"/>
    </location>
</feature>
<dbReference type="InterPro" id="IPR000873">
    <property type="entry name" value="AMP-dep_synth/lig_dom"/>
</dbReference>
<evidence type="ECO:0000256" key="2">
    <source>
        <dbReference type="ARBA" id="ARBA00022832"/>
    </source>
</evidence>
<dbReference type="EC" id="6.2.1.3" evidence="3"/>
<dbReference type="AlphaFoldDB" id="A0A1B8Y1C4"/>
<accession>A0A1B8Y1C4</accession>
<feature type="region of interest" description="Disordered" evidence="4">
    <location>
        <begin position="326"/>
        <end position="371"/>
    </location>
</feature>
<name>A0A1B8Y1C4_XENTR</name>
<reference evidence="6" key="2">
    <citation type="journal article" date="2010" name="Science">
        <title>The genome of the Western clawed frog Xenopus tropicalis.</title>
        <authorList>
            <person name="Hellsten U."/>
            <person name="Harland R.M."/>
            <person name="Gilchrist M.J."/>
            <person name="Hendrix D."/>
            <person name="Jurka J."/>
            <person name="Kapitonov V."/>
            <person name="Ovcharenko I."/>
            <person name="Putnam N.H."/>
            <person name="Shu S."/>
            <person name="Taher L."/>
            <person name="Blitz I.L."/>
            <person name="Blumberg B."/>
            <person name="Dichmann D.S."/>
            <person name="Dubchak I."/>
            <person name="Amaya E."/>
            <person name="Detter J.C."/>
            <person name="Fletcher R."/>
            <person name="Gerhard D.S."/>
            <person name="Goodstein D."/>
            <person name="Graves T."/>
            <person name="Grigoriev I.V."/>
            <person name="Grimwood J."/>
            <person name="Kawashima T."/>
            <person name="Lindquist E."/>
            <person name="Lucas S.M."/>
            <person name="Mead P.E."/>
            <person name="Mitros T."/>
            <person name="Ogino H."/>
            <person name="Ohta Y."/>
            <person name="Poliakov A.V."/>
            <person name="Pollet N."/>
            <person name="Robert J."/>
            <person name="Salamov A."/>
            <person name="Sater A.K."/>
            <person name="Schmutz J."/>
            <person name="Terry A."/>
            <person name="Vize P.D."/>
            <person name="Warren W.C."/>
            <person name="Wells D."/>
            <person name="Wills A."/>
            <person name="Wilson R.K."/>
            <person name="Zimmerman L.B."/>
            <person name="Zorn A.M."/>
            <person name="Grainger R."/>
            <person name="Grammer T."/>
            <person name="Khokha M.K."/>
            <person name="Richardson P.M."/>
            <person name="Rokhsar D.S."/>
        </authorList>
    </citation>
    <scope>NUCLEOTIDE SEQUENCE [LARGE SCALE GENOMIC DNA]</scope>
    <source>
        <strain evidence="6">Nigerian</strain>
    </source>
</reference>
<reference evidence="6" key="1">
    <citation type="submission" date="2009-11" db="EMBL/GenBank/DDBJ databases">
        <authorList>
            <consortium name="US DOE Joint Genome Institute (JGI-PGF)"/>
            <person name="Ottilar R."/>
            <person name="Schmutz J."/>
            <person name="Salamov A."/>
            <person name="Cheng J.F."/>
            <person name="Lucas S."/>
            <person name="Pitluck S."/>
            <person name="Gundlach H."/>
            <person name="Guo Y."/>
            <person name="Haberer G."/>
            <person name="Nasrallah J."/>
            <person name="Mayer K.F.X."/>
            <person name="van de Peer Y."/>
            <person name="Weigel D."/>
            <person name="Grigoriev I.V."/>
        </authorList>
    </citation>
    <scope>NUCLEOTIDE SEQUENCE</scope>
    <source>
        <strain evidence="6">Nigerian</strain>
    </source>
</reference>
<feature type="domain" description="AMP-dependent synthetase/ligase" evidence="5">
    <location>
        <begin position="642"/>
        <end position="1054"/>
    </location>
</feature>
<dbReference type="PANTHER" id="PTHR43272:SF110">
    <property type="entry name" value="LONG-CHAIN-FATTY-ACID--COA LIGASE ACSBG2"/>
    <property type="match status" value="1"/>
</dbReference>
<feature type="compositionally biased region" description="Basic and acidic residues" evidence="4">
    <location>
        <begin position="329"/>
        <end position="340"/>
    </location>
</feature>
<reference evidence="6" key="3">
    <citation type="submission" date="2016-05" db="EMBL/GenBank/DDBJ databases">
        <title>WGS assembly of Xenopus tropicalis.</title>
        <authorList>
            <person name="Sessions A."/>
            <person name="Jenkins J."/>
            <person name="Mitros T."/>
            <person name="Lyons J.T."/>
            <person name="Dichmann D.S."/>
            <person name="Robert J."/>
            <person name="Harland R.M."/>
            <person name="Rokhsar D.S."/>
        </authorList>
    </citation>
    <scope>NUCLEOTIDE SEQUENCE</scope>
    <source>
        <strain evidence="6">Nigerian</strain>
    </source>
</reference>
<sequence>MASLETTEGQHEASSDSFVEISEIEGVNQLSQRAICDKGQEPLQETTAYEKTDVFQETTWSFIDVSETAESNEPHQNTPRAGMLPFRVPRELNEVTSSFMVINENGETKIMPLETTCGAENETTERDKIVFIDNTISFVELSESEEMREPLQESTREDELDAPEMATSGGVHAQFKERTESFAIFSDFNDNRNLIVEAKYEDPLQEDTSEACNVASQGPTSSLYNHSKEGKDQMEGAVFQRSQLQATEEGTGVTHMVMCNFAGISTEPEATTDQLQVLSSEAPQLEHEATTAQRREVSQETTYSFINITTESKMPGEQLEVFTSAVQHPENDSTMKEPKGKNKAQPKKVTQERHQKSPSKVTSEEDADLSHERTCNCNDVCKNTEWNNQSEEPPKQMAAGLNVRYQDEYRPTLEVTVEESADMSNNQYCTAGTTFESQKENIQYVTGNKGDINQHSEWEAIAVLPGAVKLNVSEGPREDKNKNGINQPDLGNPQEKSEKEKEDDSDPLSASEEPHPGSAEGTNKEPEQHEELARLTVWGEVEGKLQYLAKEVEQKEPKGRKVHVTMREGAKGASQVPHAALAERARAYCTGPSYHGCSGNALPLAPAQSLWAVQRDGAVRLRMEPTGAGSEPPLTVAQLMAEAVRRFGQQVALCVRKAEEWHRVTYLQYEQQCRAVSKGLIRIGLRRFHGVVILGKNSPECFIAEIGSIMAGGLAVVIDPLCTASFLLDVAQNTEAQVILLQDHRQLRKVLQVQRKLPQVKAIVQWEGGKESPHPRLYTWEELILLGMEVPDSKLDDVIASQKPNQCCSVFYAKDDPRGVMLSHDNLTWVSQTTCKHLSLGKHDVVISYLPLNQVAAQLFDLWIPLCSGGTTYFAEADALRKSLLRTLREVRPTRFLGFPCFWEKIQTRWMTLEEKAKLFPRKIMGWGRGVGLTNYQKEGAGAAPWGFSLAQRLVFHPARVALGLDRCSLCYVGTVPITQGTMEYYGSLGLTLLNVYGRNESSGVHSLAMNNAWRTKSSGLEILGCRTHIKEPLRQGATGELCLWGRHVFMGYLGMEKETQAALDGEGWLLTSDLGTRDPSGFLYVTEWGAGPYERPVLLVEPQQRWSSEGLYMEI</sequence>